<reference evidence="3 4" key="1">
    <citation type="journal article" date="2013" name="Genome Announc.">
        <title>Draft Genome Sequence of the Cellulolytic Bacterium Clostridium papyrosolvens C7 (ATCC 700395).</title>
        <authorList>
            <person name="Zepeda V."/>
            <person name="Dassa B."/>
            <person name="Borovok I."/>
            <person name="Lamed R."/>
            <person name="Bayer E.A."/>
            <person name="Cate J.H."/>
        </authorList>
    </citation>
    <scope>NUCLEOTIDE SEQUENCE [LARGE SCALE GENOMIC DNA]</scope>
    <source>
        <strain evidence="3 4">C7</strain>
    </source>
</reference>
<dbReference type="GO" id="GO:0003677">
    <property type="term" value="F:DNA binding"/>
    <property type="evidence" value="ECO:0007669"/>
    <property type="project" value="UniProtKB-KW"/>
</dbReference>
<comment type="caution">
    <text evidence="3">The sequence shown here is derived from an EMBL/GenBank/DDBJ whole genome shotgun (WGS) entry which is preliminary data.</text>
</comment>
<evidence type="ECO:0000313" key="4">
    <source>
        <dbReference type="Proteomes" id="UP000016860"/>
    </source>
</evidence>
<evidence type="ECO:0000256" key="1">
    <source>
        <dbReference type="ARBA" id="ARBA00023125"/>
    </source>
</evidence>
<gene>
    <name evidence="3" type="ORF">L323_10275</name>
</gene>
<sequence>MRFGDRLRELREERDITQKELGELINVSARVIGYYEANDRFPRDENVLKTIADYFNVSVDYLVGRTEIRHFSDDFVAESKIPYNLDVKGLPDEALKKVEEYIDLIKTKYKTNNNSPKKK</sequence>
<dbReference type="PANTHER" id="PTHR46558:SF11">
    <property type="entry name" value="HTH-TYPE TRANSCRIPTIONAL REGULATOR XRE"/>
    <property type="match status" value="1"/>
</dbReference>
<dbReference type="Gene3D" id="1.10.260.40">
    <property type="entry name" value="lambda repressor-like DNA-binding domains"/>
    <property type="match status" value="1"/>
</dbReference>
<dbReference type="InterPro" id="IPR001387">
    <property type="entry name" value="Cro/C1-type_HTH"/>
</dbReference>
<dbReference type="PROSITE" id="PS50943">
    <property type="entry name" value="HTH_CROC1"/>
    <property type="match status" value="1"/>
</dbReference>
<evidence type="ECO:0000259" key="2">
    <source>
        <dbReference type="PROSITE" id="PS50943"/>
    </source>
</evidence>
<dbReference type="AlphaFoldDB" id="U4R1S3"/>
<dbReference type="PANTHER" id="PTHR46558">
    <property type="entry name" value="TRACRIPTIONAL REGULATORY PROTEIN-RELATED-RELATED"/>
    <property type="match status" value="1"/>
</dbReference>
<dbReference type="InterPro" id="IPR010982">
    <property type="entry name" value="Lambda_DNA-bd_dom_sf"/>
</dbReference>
<keyword evidence="1" id="KW-0238">DNA-binding</keyword>
<dbReference type="OrthoDB" id="1766270at2"/>
<evidence type="ECO:0000313" key="3">
    <source>
        <dbReference type="EMBL" id="EPR12000.1"/>
    </source>
</evidence>
<dbReference type="RefSeq" id="WP_020815583.1">
    <property type="nucleotide sequence ID" value="NZ_ATAY01000031.1"/>
</dbReference>
<dbReference type="SUPFAM" id="SSF47413">
    <property type="entry name" value="lambda repressor-like DNA-binding domains"/>
    <property type="match status" value="1"/>
</dbReference>
<dbReference type="EMBL" id="ATAY01000031">
    <property type="protein sequence ID" value="EPR12000.1"/>
    <property type="molecule type" value="Genomic_DNA"/>
</dbReference>
<accession>U4R1S3</accession>
<feature type="domain" description="HTH cro/C1-type" evidence="2">
    <location>
        <begin position="7"/>
        <end position="62"/>
    </location>
</feature>
<dbReference type="STRING" id="1330534.L323_10275"/>
<proteinExistence type="predicted"/>
<protein>
    <submittedName>
        <fullName evidence="3">XRE family transcriptional regulator</fullName>
    </submittedName>
</protein>
<dbReference type="CDD" id="cd00093">
    <property type="entry name" value="HTH_XRE"/>
    <property type="match status" value="1"/>
</dbReference>
<dbReference type="PATRIC" id="fig|1330534.3.peg.2058"/>
<organism evidence="3 4">
    <name type="scientific">Ruminiclostridium papyrosolvens C7</name>
    <dbReference type="NCBI Taxonomy" id="1330534"/>
    <lineage>
        <taxon>Bacteria</taxon>
        <taxon>Bacillati</taxon>
        <taxon>Bacillota</taxon>
        <taxon>Clostridia</taxon>
        <taxon>Eubacteriales</taxon>
        <taxon>Oscillospiraceae</taxon>
        <taxon>Ruminiclostridium</taxon>
    </lineage>
</organism>
<dbReference type="Pfam" id="PF01381">
    <property type="entry name" value="HTH_3"/>
    <property type="match status" value="1"/>
</dbReference>
<dbReference type="Proteomes" id="UP000016860">
    <property type="component" value="Unassembled WGS sequence"/>
</dbReference>
<name>U4R1S3_9FIRM</name>
<dbReference type="SMART" id="SM00530">
    <property type="entry name" value="HTH_XRE"/>
    <property type="match status" value="1"/>
</dbReference>